<feature type="region of interest" description="Disordered" evidence="1">
    <location>
        <begin position="15"/>
        <end position="57"/>
    </location>
</feature>
<protein>
    <submittedName>
        <fullName evidence="2">Uncharacterized protein</fullName>
    </submittedName>
</protein>
<comment type="caution">
    <text evidence="2">The sequence shown here is derived from an EMBL/GenBank/DDBJ whole genome shotgun (WGS) entry which is preliminary data.</text>
</comment>
<dbReference type="AlphaFoldDB" id="A0A8S0ZGS4"/>
<dbReference type="EMBL" id="CADEBC010000477">
    <property type="protein sequence ID" value="CAB3232337.1"/>
    <property type="molecule type" value="Genomic_DNA"/>
</dbReference>
<keyword evidence="3" id="KW-1185">Reference proteome</keyword>
<sequence>MYRCEGASRAVQARAPGEAGRCGAASRRRRRAGARCGAARGRHSSAARSGGGEPARAAPASRFACSCGTSGTLQLEFASLFEATLRKTRALTRR</sequence>
<gene>
    <name evidence="2" type="ORF">APLA_LOCUS4765</name>
</gene>
<accession>A0A8S0ZGS4</accession>
<organism evidence="2 3">
    <name type="scientific">Arctia plantaginis</name>
    <name type="common">Wood tiger moth</name>
    <name type="synonym">Phalaena plantaginis</name>
    <dbReference type="NCBI Taxonomy" id="874455"/>
    <lineage>
        <taxon>Eukaryota</taxon>
        <taxon>Metazoa</taxon>
        <taxon>Ecdysozoa</taxon>
        <taxon>Arthropoda</taxon>
        <taxon>Hexapoda</taxon>
        <taxon>Insecta</taxon>
        <taxon>Pterygota</taxon>
        <taxon>Neoptera</taxon>
        <taxon>Endopterygota</taxon>
        <taxon>Lepidoptera</taxon>
        <taxon>Glossata</taxon>
        <taxon>Ditrysia</taxon>
        <taxon>Noctuoidea</taxon>
        <taxon>Erebidae</taxon>
        <taxon>Arctiinae</taxon>
        <taxon>Arctia</taxon>
    </lineage>
</organism>
<evidence type="ECO:0000256" key="1">
    <source>
        <dbReference type="SAM" id="MobiDB-lite"/>
    </source>
</evidence>
<dbReference type="Proteomes" id="UP000494106">
    <property type="component" value="Unassembled WGS sequence"/>
</dbReference>
<evidence type="ECO:0000313" key="3">
    <source>
        <dbReference type="Proteomes" id="UP000494106"/>
    </source>
</evidence>
<reference evidence="2 3" key="1">
    <citation type="submission" date="2020-04" db="EMBL/GenBank/DDBJ databases">
        <authorList>
            <person name="Wallbank WR R."/>
            <person name="Pardo Diaz C."/>
            <person name="Kozak K."/>
            <person name="Martin S."/>
            <person name="Jiggins C."/>
            <person name="Moest M."/>
            <person name="Warren A I."/>
            <person name="Byers J.R.P. K."/>
            <person name="Montejo-Kovacevich G."/>
            <person name="Yen C E."/>
        </authorList>
    </citation>
    <scope>NUCLEOTIDE SEQUENCE [LARGE SCALE GENOMIC DNA]</scope>
</reference>
<evidence type="ECO:0000313" key="2">
    <source>
        <dbReference type="EMBL" id="CAB3232337.1"/>
    </source>
</evidence>
<proteinExistence type="predicted"/>
<name>A0A8S0ZGS4_ARCPL</name>